<feature type="domain" description="Glycosyl transferase family 1" evidence="3">
    <location>
        <begin position="216"/>
        <end position="383"/>
    </location>
</feature>
<name>A0ABS2RHR3_9ACTN</name>
<dbReference type="InterPro" id="IPR050194">
    <property type="entry name" value="Glycosyltransferase_grp1"/>
</dbReference>
<keyword evidence="6" id="KW-1185">Reference proteome</keyword>
<reference evidence="5 6" key="1">
    <citation type="submission" date="2021-01" db="EMBL/GenBank/DDBJ databases">
        <title>Sequencing the genomes of 1000 actinobacteria strains.</title>
        <authorList>
            <person name="Klenk H.-P."/>
        </authorList>
    </citation>
    <scope>NUCLEOTIDE SEQUENCE [LARGE SCALE GENOMIC DNA]</scope>
    <source>
        <strain evidence="5 6">DSM 18662</strain>
    </source>
</reference>
<dbReference type="Pfam" id="PF00534">
    <property type="entry name" value="Glycos_transf_1"/>
    <property type="match status" value="1"/>
</dbReference>
<dbReference type="PANTHER" id="PTHR45947:SF3">
    <property type="entry name" value="SULFOQUINOVOSYL TRANSFERASE SQD2"/>
    <property type="match status" value="1"/>
</dbReference>
<dbReference type="EMBL" id="JAFBCF010000001">
    <property type="protein sequence ID" value="MBM7798538.1"/>
    <property type="molecule type" value="Genomic_DNA"/>
</dbReference>
<dbReference type="SUPFAM" id="SSF53756">
    <property type="entry name" value="UDP-Glycosyltransferase/glycogen phosphorylase"/>
    <property type="match status" value="1"/>
</dbReference>
<dbReference type="PANTHER" id="PTHR45947">
    <property type="entry name" value="SULFOQUINOVOSYL TRANSFERASE SQD2"/>
    <property type="match status" value="1"/>
</dbReference>
<organism evidence="5 6">
    <name type="scientific">Microlunatus panaciterrae</name>
    <dbReference type="NCBI Taxonomy" id="400768"/>
    <lineage>
        <taxon>Bacteria</taxon>
        <taxon>Bacillati</taxon>
        <taxon>Actinomycetota</taxon>
        <taxon>Actinomycetes</taxon>
        <taxon>Propionibacteriales</taxon>
        <taxon>Propionibacteriaceae</taxon>
        <taxon>Microlunatus</taxon>
    </lineage>
</organism>
<dbReference type="RefSeq" id="WP_204917064.1">
    <property type="nucleotide sequence ID" value="NZ_BAAAQP010000002.1"/>
</dbReference>
<dbReference type="CDD" id="cd03794">
    <property type="entry name" value="GT4_WbuB-like"/>
    <property type="match status" value="1"/>
</dbReference>
<dbReference type="InterPro" id="IPR028098">
    <property type="entry name" value="Glyco_trans_4-like_N"/>
</dbReference>
<dbReference type="Proteomes" id="UP000704762">
    <property type="component" value="Unassembled WGS sequence"/>
</dbReference>
<proteinExistence type="predicted"/>
<evidence type="ECO:0000256" key="2">
    <source>
        <dbReference type="ARBA" id="ARBA00022679"/>
    </source>
</evidence>
<protein>
    <submittedName>
        <fullName evidence="5">Glycosyltransferase involved in cell wall biosynthesis</fullName>
    </submittedName>
</protein>
<accession>A0ABS2RHR3</accession>
<feature type="domain" description="Glycosyltransferase subfamily 4-like N-terminal" evidence="4">
    <location>
        <begin position="23"/>
        <end position="204"/>
    </location>
</feature>
<dbReference type="Gene3D" id="3.40.50.2000">
    <property type="entry name" value="Glycogen Phosphorylase B"/>
    <property type="match status" value="2"/>
</dbReference>
<evidence type="ECO:0000256" key="1">
    <source>
        <dbReference type="ARBA" id="ARBA00022676"/>
    </source>
</evidence>
<dbReference type="InterPro" id="IPR001296">
    <property type="entry name" value="Glyco_trans_1"/>
</dbReference>
<keyword evidence="2" id="KW-0808">Transferase</keyword>
<evidence type="ECO:0000313" key="6">
    <source>
        <dbReference type="Proteomes" id="UP000704762"/>
    </source>
</evidence>
<sequence length="414" mass="44236">MRVGLLTQWYDPEPGPAALPGVLARGLRARGHEVQVLTGFPNYPTGVLADGYTMSRRLDERLDDIDVRRVALYANHDASAVRRFANYASFGASATAFGVGALRGLDALWVNYSPITVAWPMWAARFRLRIPSVVHVLDLWPDTVFAGGFASGGRLSTLLEKGLGAWCRGMYAAASSVAYISPGVGRVLQDRGVPQDKLHYVPMWADEQVFHPSDGNLRAELGIAEDQVVLLYAGALGEAQGLSTLIDACAKVDDPRFVCVIAGSGVAESALRAQAVTIGADNVRFVGRLPQEQMTQLMATGDLNYVGLRTHALSPVTMPSKTQAALAAGRAILVAAEGDVAGVVRESGAGFTAHPEDVAGIADAISAACRLGRPELHRLGAIGRDYYERTFSVDQGVTRIEALLQRAASRRNGR</sequence>
<evidence type="ECO:0000259" key="4">
    <source>
        <dbReference type="Pfam" id="PF13579"/>
    </source>
</evidence>
<evidence type="ECO:0000259" key="3">
    <source>
        <dbReference type="Pfam" id="PF00534"/>
    </source>
</evidence>
<comment type="caution">
    <text evidence="5">The sequence shown here is derived from an EMBL/GenBank/DDBJ whole genome shotgun (WGS) entry which is preliminary data.</text>
</comment>
<dbReference type="Pfam" id="PF13579">
    <property type="entry name" value="Glyco_trans_4_4"/>
    <property type="match status" value="1"/>
</dbReference>
<evidence type="ECO:0000313" key="5">
    <source>
        <dbReference type="EMBL" id="MBM7798538.1"/>
    </source>
</evidence>
<keyword evidence="1" id="KW-0328">Glycosyltransferase</keyword>
<gene>
    <name evidence="5" type="ORF">JOE57_001459</name>
</gene>